<reference evidence="2" key="1">
    <citation type="submission" date="2023-08" db="EMBL/GenBank/DDBJ databases">
        <title>Black Yeasts Isolated from many extreme environments.</title>
        <authorList>
            <person name="Coleine C."/>
            <person name="Stajich J.E."/>
            <person name="Selbmann L."/>
        </authorList>
    </citation>
    <scope>NUCLEOTIDE SEQUENCE</scope>
    <source>
        <strain evidence="2">CCFEE 5401</strain>
    </source>
</reference>
<evidence type="ECO:0000313" key="2">
    <source>
        <dbReference type="EMBL" id="KAK5111534.1"/>
    </source>
</evidence>
<protein>
    <submittedName>
        <fullName evidence="2">Uncharacterized protein</fullName>
    </submittedName>
</protein>
<dbReference type="Proteomes" id="UP001310890">
    <property type="component" value="Unassembled WGS sequence"/>
</dbReference>
<dbReference type="EMBL" id="JAVRRL010000038">
    <property type="protein sequence ID" value="KAK5111534.1"/>
    <property type="molecule type" value="Genomic_DNA"/>
</dbReference>
<gene>
    <name evidence="2" type="ORF">LTR62_004829</name>
</gene>
<organism evidence="2 3">
    <name type="scientific">Meristemomyces frigidus</name>
    <dbReference type="NCBI Taxonomy" id="1508187"/>
    <lineage>
        <taxon>Eukaryota</taxon>
        <taxon>Fungi</taxon>
        <taxon>Dikarya</taxon>
        <taxon>Ascomycota</taxon>
        <taxon>Pezizomycotina</taxon>
        <taxon>Dothideomycetes</taxon>
        <taxon>Dothideomycetidae</taxon>
        <taxon>Mycosphaerellales</taxon>
        <taxon>Teratosphaeriaceae</taxon>
        <taxon>Meristemomyces</taxon>
    </lineage>
</organism>
<proteinExistence type="predicted"/>
<evidence type="ECO:0000313" key="3">
    <source>
        <dbReference type="Proteomes" id="UP001310890"/>
    </source>
</evidence>
<evidence type="ECO:0000256" key="1">
    <source>
        <dbReference type="SAM" id="MobiDB-lite"/>
    </source>
</evidence>
<feature type="region of interest" description="Disordered" evidence="1">
    <location>
        <begin position="67"/>
        <end position="99"/>
    </location>
</feature>
<sequence length="241" mass="26278">MTDRSNKYQKFPQGLVREDHLDQWPSHTFRPEHQSGGYMWYKPTTAVVRTTPGPAYELDGDFNWVPARPRPKHTDEVDEAEPTAEESVANDDTTTRACSQRDDNRFAWSRESRAVLLFVGQEYDGLSGATLKDSMARVLSVVCRGSSSKVGNRTTGGISAAAIAGQYGHRSSTIPSRKAQWDEARAFAATEDGKALHETVKAAMLQLDAVQEASEGGESDVGSDGGNENEGMASEFGDDEA</sequence>
<feature type="region of interest" description="Disordered" evidence="1">
    <location>
        <begin position="209"/>
        <end position="241"/>
    </location>
</feature>
<name>A0AAN7TH77_9PEZI</name>
<comment type="caution">
    <text evidence="2">The sequence shown here is derived from an EMBL/GenBank/DDBJ whole genome shotgun (WGS) entry which is preliminary data.</text>
</comment>
<accession>A0AAN7TH77</accession>
<dbReference type="AlphaFoldDB" id="A0AAN7TH77"/>